<dbReference type="PANTHER" id="PTHR43434">
    <property type="entry name" value="PHOSPHOGLYCOLATE PHOSPHATASE"/>
    <property type="match status" value="1"/>
</dbReference>
<dbReference type="GO" id="GO:0006281">
    <property type="term" value="P:DNA repair"/>
    <property type="evidence" value="ECO:0007669"/>
    <property type="project" value="TreeGrafter"/>
</dbReference>
<dbReference type="Gene3D" id="1.10.150.240">
    <property type="entry name" value="Putative phosphatase, domain 2"/>
    <property type="match status" value="1"/>
</dbReference>
<accession>A0A432PFP9</accession>
<dbReference type="SFLD" id="SFLDG01129">
    <property type="entry name" value="C1.5:_HAD__Beta-PGM__Phosphata"/>
    <property type="match status" value="1"/>
</dbReference>
<dbReference type="PANTHER" id="PTHR43434:SF13">
    <property type="entry name" value="PHOSPHOGLYCOLATE PHOSPHATASE"/>
    <property type="match status" value="1"/>
</dbReference>
<evidence type="ECO:0000313" key="1">
    <source>
        <dbReference type="EMBL" id="RUM23084.1"/>
    </source>
</evidence>
<dbReference type="GO" id="GO:0008967">
    <property type="term" value="F:phosphoglycolate phosphatase activity"/>
    <property type="evidence" value="ECO:0007669"/>
    <property type="project" value="TreeGrafter"/>
</dbReference>
<evidence type="ECO:0000313" key="2">
    <source>
        <dbReference type="Proteomes" id="UP000278823"/>
    </source>
</evidence>
<dbReference type="InterPro" id="IPR036412">
    <property type="entry name" value="HAD-like_sf"/>
</dbReference>
<name>A0A432PFP9_9HYPH</name>
<dbReference type="GO" id="GO:0005829">
    <property type="term" value="C:cytosol"/>
    <property type="evidence" value="ECO:0007669"/>
    <property type="project" value="TreeGrafter"/>
</dbReference>
<keyword evidence="1" id="KW-0378">Hydrolase</keyword>
<organism evidence="1 2">
    <name type="scientific">Rhizobium vallis</name>
    <dbReference type="NCBI Taxonomy" id="634290"/>
    <lineage>
        <taxon>Bacteria</taxon>
        <taxon>Pseudomonadati</taxon>
        <taxon>Pseudomonadota</taxon>
        <taxon>Alphaproteobacteria</taxon>
        <taxon>Hyphomicrobiales</taxon>
        <taxon>Rhizobiaceae</taxon>
        <taxon>Rhizobium/Agrobacterium group</taxon>
        <taxon>Rhizobium</taxon>
    </lineage>
</organism>
<comment type="caution">
    <text evidence="1">The sequence shown here is derived from an EMBL/GenBank/DDBJ whole genome shotgun (WGS) entry which is preliminary data.</text>
</comment>
<reference evidence="2" key="1">
    <citation type="submission" date="2018-11" db="EMBL/GenBank/DDBJ databases">
        <title>Rhizobium chutanense sp. nov., isolated from root nodules of Phaseolus vulgaris in China.</title>
        <authorList>
            <person name="Huo Y."/>
        </authorList>
    </citation>
    <scope>NUCLEOTIDE SEQUENCE [LARGE SCALE GENOMIC DNA]</scope>
    <source>
        <strain evidence="2">CCBAU 65647</strain>
    </source>
</reference>
<dbReference type="AlphaFoldDB" id="A0A432PFP9"/>
<dbReference type="InterPro" id="IPR023214">
    <property type="entry name" value="HAD_sf"/>
</dbReference>
<dbReference type="Gene3D" id="3.40.50.1000">
    <property type="entry name" value="HAD superfamily/HAD-like"/>
    <property type="match status" value="1"/>
</dbReference>
<protein>
    <submittedName>
        <fullName evidence="1">HAD family hydrolase</fullName>
    </submittedName>
</protein>
<dbReference type="Pfam" id="PF13419">
    <property type="entry name" value="HAD_2"/>
    <property type="match status" value="1"/>
</dbReference>
<gene>
    <name evidence="1" type="ORF">EFQ99_23925</name>
</gene>
<dbReference type="OrthoDB" id="9793014at2"/>
<sequence>MKHDLAIFDFDGTLADSGEWFSGSLNDVADRFGFRRTSVEEREALRHLGNREIIRKLRVPMWKMPAIAAYMRRRATEDIESIRLFEGVAPVLTMLRQRGIKLAIVSSNTEQNVRVVLGPGLAELIDFYGCGSSIFGKAVKFRGAMKQLGTAPERTICVGDETRDIEAAKAVGASSAAVTWGYAAPESLRLMKPTLLLEQVHELERLAG</sequence>
<proteinExistence type="predicted"/>
<dbReference type="InterPro" id="IPR050155">
    <property type="entry name" value="HAD-like_hydrolase_sf"/>
</dbReference>
<dbReference type="RefSeq" id="WP_126923684.1">
    <property type="nucleotide sequence ID" value="NZ_ML133694.1"/>
</dbReference>
<keyword evidence="2" id="KW-1185">Reference proteome</keyword>
<dbReference type="SUPFAM" id="SSF56784">
    <property type="entry name" value="HAD-like"/>
    <property type="match status" value="1"/>
</dbReference>
<dbReference type="EMBL" id="RJTH01000009">
    <property type="protein sequence ID" value="RUM23084.1"/>
    <property type="molecule type" value="Genomic_DNA"/>
</dbReference>
<dbReference type="InterPro" id="IPR023198">
    <property type="entry name" value="PGP-like_dom2"/>
</dbReference>
<dbReference type="Proteomes" id="UP000278823">
    <property type="component" value="Unassembled WGS sequence"/>
</dbReference>
<dbReference type="SFLD" id="SFLDS00003">
    <property type="entry name" value="Haloacid_Dehalogenase"/>
    <property type="match status" value="1"/>
</dbReference>
<dbReference type="InterPro" id="IPR041492">
    <property type="entry name" value="HAD_2"/>
</dbReference>